<organism evidence="2 3">
    <name type="scientific">Brachionus plicatilis</name>
    <name type="common">Marine rotifer</name>
    <name type="synonym">Brachionus muelleri</name>
    <dbReference type="NCBI Taxonomy" id="10195"/>
    <lineage>
        <taxon>Eukaryota</taxon>
        <taxon>Metazoa</taxon>
        <taxon>Spiralia</taxon>
        <taxon>Gnathifera</taxon>
        <taxon>Rotifera</taxon>
        <taxon>Eurotatoria</taxon>
        <taxon>Monogononta</taxon>
        <taxon>Pseudotrocha</taxon>
        <taxon>Ploima</taxon>
        <taxon>Brachionidae</taxon>
        <taxon>Brachionus</taxon>
    </lineage>
</organism>
<accession>A0A3M7QKJ4</accession>
<evidence type="ECO:0000256" key="1">
    <source>
        <dbReference type="SAM" id="Phobius"/>
    </source>
</evidence>
<sequence length="305" mass="34383">MSNLIKCLECRLVGAPPPFTMPPPPAPPVQFFQQFNLSNKLITDQLKQIKLKKCLDIKSSNLATNLNESSAKRVQSSLLASSNLESMLQRLTPDQSLFIFVACLLVFILVLIVAFIFIYKLIRLRNELNKTCSSKSSGNLLAENGSINSNSSMDDKSQFTSYNLIPLYDSASNVSTASKNTSTSYLFYNQLFESTKHLMANSSSSSSPKSRPSDYYLHGVPNSSNLIESHLINSKKLARPHALQEYDEINSQCYQADKVYNQYDDTQKFQMIVQPVLPIRHLFHYPQTNAQILNARQLQSMNFVC</sequence>
<gene>
    <name evidence="2" type="ORF">BpHYR1_016721</name>
</gene>
<comment type="caution">
    <text evidence="2">The sequence shown here is derived from an EMBL/GenBank/DDBJ whole genome shotgun (WGS) entry which is preliminary data.</text>
</comment>
<evidence type="ECO:0000313" key="3">
    <source>
        <dbReference type="Proteomes" id="UP000276133"/>
    </source>
</evidence>
<name>A0A3M7QKJ4_BRAPC</name>
<reference evidence="2 3" key="1">
    <citation type="journal article" date="2018" name="Sci. Rep.">
        <title>Genomic signatures of local adaptation to the degree of environmental predictability in rotifers.</title>
        <authorList>
            <person name="Franch-Gras L."/>
            <person name="Hahn C."/>
            <person name="Garcia-Roger E.M."/>
            <person name="Carmona M.J."/>
            <person name="Serra M."/>
            <person name="Gomez A."/>
        </authorList>
    </citation>
    <scope>NUCLEOTIDE SEQUENCE [LARGE SCALE GENOMIC DNA]</scope>
    <source>
        <strain evidence="2">HYR1</strain>
    </source>
</reference>
<keyword evidence="1" id="KW-1133">Transmembrane helix</keyword>
<dbReference type="Proteomes" id="UP000276133">
    <property type="component" value="Unassembled WGS sequence"/>
</dbReference>
<dbReference type="AlphaFoldDB" id="A0A3M7QKJ4"/>
<evidence type="ECO:0000313" key="2">
    <source>
        <dbReference type="EMBL" id="RNA11799.1"/>
    </source>
</evidence>
<dbReference type="EMBL" id="REGN01005847">
    <property type="protein sequence ID" value="RNA11799.1"/>
    <property type="molecule type" value="Genomic_DNA"/>
</dbReference>
<keyword evidence="1" id="KW-0812">Transmembrane</keyword>
<feature type="transmembrane region" description="Helical" evidence="1">
    <location>
        <begin position="97"/>
        <end position="119"/>
    </location>
</feature>
<protein>
    <submittedName>
        <fullName evidence="2">Uncharacterized protein</fullName>
    </submittedName>
</protein>
<proteinExistence type="predicted"/>
<keyword evidence="1" id="KW-0472">Membrane</keyword>
<dbReference type="OrthoDB" id="10529066at2759"/>
<keyword evidence="3" id="KW-1185">Reference proteome</keyword>